<protein>
    <recommendedName>
        <fullName evidence="1">NAD(P)-binding domain-containing protein</fullName>
    </recommendedName>
</protein>
<dbReference type="InterPro" id="IPR036291">
    <property type="entry name" value="NAD(P)-bd_dom_sf"/>
</dbReference>
<dbReference type="PANTHER" id="PTHR12126:SF8">
    <property type="entry name" value="NAD(P)-BINDING ROSSMANN-FOLD SUPERFAMILY PROTEIN"/>
    <property type="match status" value="1"/>
</dbReference>
<evidence type="ECO:0000313" key="3">
    <source>
        <dbReference type="Proteomes" id="UP000734854"/>
    </source>
</evidence>
<dbReference type="SUPFAM" id="SSF51735">
    <property type="entry name" value="NAD(P)-binding Rossmann-fold domains"/>
    <property type="match status" value="1"/>
</dbReference>
<evidence type="ECO:0000259" key="1">
    <source>
        <dbReference type="Pfam" id="PF13460"/>
    </source>
</evidence>
<dbReference type="EMBL" id="JACMSC010000011">
    <property type="protein sequence ID" value="KAG6498860.1"/>
    <property type="molecule type" value="Genomic_DNA"/>
</dbReference>
<comment type="caution">
    <text evidence="2">The sequence shown here is derived from an EMBL/GenBank/DDBJ whole genome shotgun (WGS) entry which is preliminary data.</text>
</comment>
<organism evidence="2 3">
    <name type="scientific">Zingiber officinale</name>
    <name type="common">Ginger</name>
    <name type="synonym">Amomum zingiber</name>
    <dbReference type="NCBI Taxonomy" id="94328"/>
    <lineage>
        <taxon>Eukaryota</taxon>
        <taxon>Viridiplantae</taxon>
        <taxon>Streptophyta</taxon>
        <taxon>Embryophyta</taxon>
        <taxon>Tracheophyta</taxon>
        <taxon>Spermatophyta</taxon>
        <taxon>Magnoliopsida</taxon>
        <taxon>Liliopsida</taxon>
        <taxon>Zingiberales</taxon>
        <taxon>Zingiberaceae</taxon>
        <taxon>Zingiber</taxon>
    </lineage>
</organism>
<keyword evidence="3" id="KW-1185">Reference proteome</keyword>
<name>A0A8J5FZP3_ZINOF</name>
<evidence type="ECO:0000313" key="2">
    <source>
        <dbReference type="EMBL" id="KAG6498860.1"/>
    </source>
</evidence>
<dbReference type="GO" id="GO:0005739">
    <property type="term" value="C:mitochondrion"/>
    <property type="evidence" value="ECO:0007669"/>
    <property type="project" value="TreeGrafter"/>
</dbReference>
<gene>
    <name evidence="2" type="ORF">ZIOFF_038610</name>
</gene>
<dbReference type="Proteomes" id="UP000734854">
    <property type="component" value="Unassembled WGS sequence"/>
</dbReference>
<dbReference type="InterPro" id="IPR051207">
    <property type="entry name" value="ComplexI_NDUFA9_subunit"/>
</dbReference>
<proteinExistence type="predicted"/>
<dbReference type="InterPro" id="IPR016040">
    <property type="entry name" value="NAD(P)-bd_dom"/>
</dbReference>
<reference evidence="2 3" key="1">
    <citation type="submission" date="2020-08" db="EMBL/GenBank/DDBJ databases">
        <title>Plant Genome Project.</title>
        <authorList>
            <person name="Zhang R.-G."/>
        </authorList>
    </citation>
    <scope>NUCLEOTIDE SEQUENCE [LARGE SCALE GENOMIC DNA]</scope>
    <source>
        <tissue evidence="2">Rhizome</tissue>
    </source>
</reference>
<dbReference type="PANTHER" id="PTHR12126">
    <property type="entry name" value="NADH-UBIQUINONE OXIDOREDUCTASE 39 KDA SUBUNIT-RELATED"/>
    <property type="match status" value="1"/>
</dbReference>
<dbReference type="AlphaFoldDB" id="A0A8J5FZP3"/>
<dbReference type="Gene3D" id="3.40.50.720">
    <property type="entry name" value="NAD(P)-binding Rossmann-like Domain"/>
    <property type="match status" value="1"/>
</dbReference>
<dbReference type="GO" id="GO:0044877">
    <property type="term" value="F:protein-containing complex binding"/>
    <property type="evidence" value="ECO:0007669"/>
    <property type="project" value="TreeGrafter"/>
</dbReference>
<sequence length="243" mass="26274">MVIDDGSYLIFLSSTLCVGFDLLFGEGTGCTGEVEGLLSYECDLSRDLALSSTYGIHRVVSYLIGNLLEPESLKDAMSDATSVISCVGGFGSPSYMRTLNGTANVDAVQAAAENGVTRFVYISAASFGLIDYCIQGYYDGQRATEAEIKKRFADGGQSSYLSCMGNSQARLYIRNLPNRAFEDTFRAFHHTLLLRKIPIIGPFFTPPVNVAKVAKVVVRGATDPTFPPGIVDVYNIISLGKQK</sequence>
<accession>A0A8J5FZP3</accession>
<dbReference type="Pfam" id="PF13460">
    <property type="entry name" value="NAD_binding_10"/>
    <property type="match status" value="1"/>
</dbReference>
<feature type="domain" description="NAD(P)-binding" evidence="1">
    <location>
        <begin position="60"/>
        <end position="149"/>
    </location>
</feature>